<dbReference type="GO" id="GO:0043709">
    <property type="term" value="P:cell adhesion involved in single-species biofilm formation"/>
    <property type="evidence" value="ECO:0007669"/>
    <property type="project" value="TreeGrafter"/>
</dbReference>
<keyword evidence="4" id="KW-0472">Membrane</keyword>
<organism evidence="6 7">
    <name type="scientific">Neptunomonas concharum</name>
    <dbReference type="NCBI Taxonomy" id="1031538"/>
    <lineage>
        <taxon>Bacteria</taxon>
        <taxon>Pseudomonadati</taxon>
        <taxon>Pseudomonadota</taxon>
        <taxon>Gammaproteobacteria</taxon>
        <taxon>Oceanospirillales</taxon>
        <taxon>Oceanospirillaceae</taxon>
        <taxon>Neptunomonas</taxon>
    </lineage>
</organism>
<evidence type="ECO:0000256" key="3">
    <source>
        <dbReference type="ARBA" id="ARBA00034247"/>
    </source>
</evidence>
<dbReference type="GO" id="GO:0005886">
    <property type="term" value="C:plasma membrane"/>
    <property type="evidence" value="ECO:0007669"/>
    <property type="project" value="TreeGrafter"/>
</dbReference>
<dbReference type="InterPro" id="IPR029016">
    <property type="entry name" value="GAF-like_dom_sf"/>
</dbReference>
<evidence type="ECO:0000256" key="2">
    <source>
        <dbReference type="ARBA" id="ARBA00012528"/>
    </source>
</evidence>
<keyword evidence="4" id="KW-1133">Transmembrane helix</keyword>
<dbReference type="SMART" id="SM00267">
    <property type="entry name" value="GGDEF"/>
    <property type="match status" value="1"/>
</dbReference>
<feature type="domain" description="GGDEF" evidence="5">
    <location>
        <begin position="307"/>
        <end position="440"/>
    </location>
</feature>
<dbReference type="CDD" id="cd01949">
    <property type="entry name" value="GGDEF"/>
    <property type="match status" value="1"/>
</dbReference>
<dbReference type="AlphaFoldDB" id="A0A5P1R9Y5"/>
<evidence type="ECO:0000313" key="6">
    <source>
        <dbReference type="EMBL" id="QEQ96413.1"/>
    </source>
</evidence>
<sequence>MKRSVSDFLIAIGIFVAAFLIAALTDLNERWLAWSQTQGLAGAEELPVALSFFSLALGWYAWRRWQDATSSHQQLSETVQQLQVEVEERRLAEEHAHVLSATKNEILENEYLRSEKLEQVRVMSDLLASASTLAELKAITVDSLQHIVPDHTVSVMFANPEFNLWKNAGSWGPHSDQVHQEMRLNDCWVLQNSKIYKDLSNTQTMSCPQANMTTIKSVACFPIICRERAFGVLHIRSDKLTENLLSTEDEKMVIAVCNSIGLHFYNAQLRAELSMASNRDELTGLLNRRGLGNTLKREIKASELQGYEVTVAMIDIDHFKQYNDTYGHQEGDKALKFVAEYLSRQIRSRDVLARYGGEEFILILPNTSKIEAYKKLKKMIAVIEELSGKSDTCMRVITLSVGIATAPGDSTEEEPLVKYADMALYAAKKHGRNCVVGYKKPSPKRTNTRQI</sequence>
<dbReference type="OrthoDB" id="5645859at2"/>
<dbReference type="PANTHER" id="PTHR45138:SF9">
    <property type="entry name" value="DIGUANYLATE CYCLASE DGCM-RELATED"/>
    <property type="match status" value="1"/>
</dbReference>
<dbReference type="Proteomes" id="UP000324760">
    <property type="component" value="Chromosome"/>
</dbReference>
<dbReference type="RefSeq" id="WP_138988464.1">
    <property type="nucleotide sequence ID" value="NZ_CP043869.1"/>
</dbReference>
<dbReference type="SUPFAM" id="SSF55781">
    <property type="entry name" value="GAF domain-like"/>
    <property type="match status" value="1"/>
</dbReference>
<dbReference type="Gene3D" id="3.30.450.40">
    <property type="match status" value="1"/>
</dbReference>
<dbReference type="EC" id="2.7.7.65" evidence="2"/>
<dbReference type="GO" id="GO:0052621">
    <property type="term" value="F:diguanylate cyclase activity"/>
    <property type="evidence" value="ECO:0007669"/>
    <property type="project" value="UniProtKB-EC"/>
</dbReference>
<dbReference type="InterPro" id="IPR050469">
    <property type="entry name" value="Diguanylate_Cyclase"/>
</dbReference>
<gene>
    <name evidence="6" type="ORF">F0U83_06685</name>
</gene>
<dbReference type="InterPro" id="IPR029787">
    <property type="entry name" value="Nucleotide_cyclase"/>
</dbReference>
<evidence type="ECO:0000256" key="1">
    <source>
        <dbReference type="ARBA" id="ARBA00001946"/>
    </source>
</evidence>
<keyword evidence="4" id="KW-0812">Transmembrane</keyword>
<feature type="transmembrane region" description="Helical" evidence="4">
    <location>
        <begin position="7"/>
        <end position="25"/>
    </location>
</feature>
<dbReference type="GO" id="GO:1902201">
    <property type="term" value="P:negative regulation of bacterial-type flagellum-dependent cell motility"/>
    <property type="evidence" value="ECO:0007669"/>
    <property type="project" value="TreeGrafter"/>
</dbReference>
<evidence type="ECO:0000313" key="7">
    <source>
        <dbReference type="Proteomes" id="UP000324760"/>
    </source>
</evidence>
<evidence type="ECO:0000259" key="5">
    <source>
        <dbReference type="PROSITE" id="PS50887"/>
    </source>
</evidence>
<evidence type="ECO:0000256" key="4">
    <source>
        <dbReference type="SAM" id="Phobius"/>
    </source>
</evidence>
<comment type="catalytic activity">
    <reaction evidence="3">
        <text>2 GTP = 3',3'-c-di-GMP + 2 diphosphate</text>
        <dbReference type="Rhea" id="RHEA:24898"/>
        <dbReference type="ChEBI" id="CHEBI:33019"/>
        <dbReference type="ChEBI" id="CHEBI:37565"/>
        <dbReference type="ChEBI" id="CHEBI:58805"/>
        <dbReference type="EC" id="2.7.7.65"/>
    </reaction>
</comment>
<protein>
    <recommendedName>
        <fullName evidence="2">diguanylate cyclase</fullName>
        <ecNumber evidence="2">2.7.7.65</ecNumber>
    </recommendedName>
</protein>
<dbReference type="NCBIfam" id="TIGR00254">
    <property type="entry name" value="GGDEF"/>
    <property type="match status" value="1"/>
</dbReference>
<accession>A0A5P1R9Y5</accession>
<keyword evidence="7" id="KW-1185">Reference proteome</keyword>
<dbReference type="FunFam" id="3.30.70.270:FF:000001">
    <property type="entry name" value="Diguanylate cyclase domain protein"/>
    <property type="match status" value="1"/>
</dbReference>
<dbReference type="Gene3D" id="3.30.70.270">
    <property type="match status" value="1"/>
</dbReference>
<dbReference type="KEGG" id="ncu:F0U83_06685"/>
<dbReference type="PANTHER" id="PTHR45138">
    <property type="entry name" value="REGULATORY COMPONENTS OF SENSORY TRANSDUCTION SYSTEM"/>
    <property type="match status" value="1"/>
</dbReference>
<dbReference type="InterPro" id="IPR000160">
    <property type="entry name" value="GGDEF_dom"/>
</dbReference>
<name>A0A5P1R9Y5_9GAMM</name>
<dbReference type="EMBL" id="CP043869">
    <property type="protein sequence ID" value="QEQ96413.1"/>
    <property type="molecule type" value="Genomic_DNA"/>
</dbReference>
<proteinExistence type="predicted"/>
<reference evidence="6 7" key="1">
    <citation type="journal article" date="2019" name="Biochem. Eng. J.">
        <title>Metabolic engineering of the marine bacteria Neptunomonas concharum for the production of acetoin and meso-2,3-butanediol from acetate.</title>
        <authorList>
            <person name="Li W."/>
            <person name="Pu N."/>
            <person name="Liu C.-X."/>
            <person name="Yuan Q.-P."/>
            <person name="Li Z.-J."/>
        </authorList>
    </citation>
    <scope>NUCLEOTIDE SEQUENCE [LARGE SCALE GENOMIC DNA]</scope>
    <source>
        <strain evidence="6 7">JCM17730</strain>
    </source>
</reference>
<dbReference type="SUPFAM" id="SSF55073">
    <property type="entry name" value="Nucleotide cyclase"/>
    <property type="match status" value="1"/>
</dbReference>
<dbReference type="Pfam" id="PF00990">
    <property type="entry name" value="GGDEF"/>
    <property type="match status" value="1"/>
</dbReference>
<dbReference type="InterPro" id="IPR043128">
    <property type="entry name" value="Rev_trsase/Diguanyl_cyclase"/>
</dbReference>
<comment type="cofactor">
    <cofactor evidence="1">
        <name>Mg(2+)</name>
        <dbReference type="ChEBI" id="CHEBI:18420"/>
    </cofactor>
</comment>
<dbReference type="PROSITE" id="PS50887">
    <property type="entry name" value="GGDEF"/>
    <property type="match status" value="1"/>
</dbReference>